<dbReference type="SUPFAM" id="SSF140566">
    <property type="entry name" value="FlgN-like"/>
    <property type="match status" value="1"/>
</dbReference>
<keyword evidence="2" id="KW-1185">Reference proteome</keyword>
<gene>
    <name evidence="1" type="ORF">GCM10011415_29520</name>
</gene>
<sequence length="121" mass="13558">MTEQRLAIAQTLLALESILDRERAALLDGDLAALAPLMEEKAALLDDMPESDPVTPETLQPLQVKLHRNQELFDHALAGIRIVAGRLDAMREVRKSMNIYDAHGKRETIEDTEKSTLEKRA</sequence>
<dbReference type="GO" id="GO:0044780">
    <property type="term" value="P:bacterial-type flagellum assembly"/>
    <property type="evidence" value="ECO:0007669"/>
    <property type="project" value="InterPro"/>
</dbReference>
<dbReference type="EMBL" id="BMJV01000006">
    <property type="protein sequence ID" value="GGG78607.1"/>
    <property type="molecule type" value="Genomic_DNA"/>
</dbReference>
<dbReference type="InterPro" id="IPR036679">
    <property type="entry name" value="FlgN-like_sf"/>
</dbReference>
<proteinExistence type="predicted"/>
<evidence type="ECO:0008006" key="3">
    <source>
        <dbReference type="Google" id="ProtNLM"/>
    </source>
</evidence>
<evidence type="ECO:0000313" key="2">
    <source>
        <dbReference type="Proteomes" id="UP000617145"/>
    </source>
</evidence>
<dbReference type="Proteomes" id="UP000617145">
    <property type="component" value="Unassembled WGS sequence"/>
</dbReference>
<evidence type="ECO:0000313" key="1">
    <source>
        <dbReference type="EMBL" id="GGG78607.1"/>
    </source>
</evidence>
<comment type="caution">
    <text evidence="1">The sequence shown here is derived from an EMBL/GenBank/DDBJ whole genome shotgun (WGS) entry which is preliminary data.</text>
</comment>
<reference evidence="1" key="1">
    <citation type="journal article" date="2014" name="Int. J. Syst. Evol. Microbiol.">
        <title>Complete genome sequence of Corynebacterium casei LMG S-19264T (=DSM 44701T), isolated from a smear-ripened cheese.</title>
        <authorList>
            <consortium name="US DOE Joint Genome Institute (JGI-PGF)"/>
            <person name="Walter F."/>
            <person name="Albersmeier A."/>
            <person name="Kalinowski J."/>
            <person name="Ruckert C."/>
        </authorList>
    </citation>
    <scope>NUCLEOTIDE SEQUENCE</scope>
    <source>
        <strain evidence="1">CGMCC 1.15762</strain>
    </source>
</reference>
<dbReference type="RefSeq" id="WP_188791001.1">
    <property type="nucleotide sequence ID" value="NZ_BMJV01000006.1"/>
</dbReference>
<accession>A0A8J2ZLA8</accession>
<reference evidence="1" key="2">
    <citation type="submission" date="2020-09" db="EMBL/GenBank/DDBJ databases">
        <authorList>
            <person name="Sun Q."/>
            <person name="Zhou Y."/>
        </authorList>
    </citation>
    <scope>NUCLEOTIDE SEQUENCE</scope>
    <source>
        <strain evidence="1">CGMCC 1.15762</strain>
    </source>
</reference>
<dbReference type="AlphaFoldDB" id="A0A8J2ZLA8"/>
<organism evidence="1 2">
    <name type="scientific">Salipiger pallidus</name>
    <dbReference type="NCBI Taxonomy" id="1775170"/>
    <lineage>
        <taxon>Bacteria</taxon>
        <taxon>Pseudomonadati</taxon>
        <taxon>Pseudomonadota</taxon>
        <taxon>Alphaproteobacteria</taxon>
        <taxon>Rhodobacterales</taxon>
        <taxon>Roseobacteraceae</taxon>
        <taxon>Salipiger</taxon>
    </lineage>
</organism>
<protein>
    <recommendedName>
        <fullName evidence="3">FlgN protein</fullName>
    </recommendedName>
</protein>
<name>A0A8J2ZLA8_9RHOB</name>